<dbReference type="Proteomes" id="UP001353858">
    <property type="component" value="Unassembled WGS sequence"/>
</dbReference>
<evidence type="ECO:0000256" key="1">
    <source>
        <dbReference type="ARBA" id="ARBA00007584"/>
    </source>
</evidence>
<accession>A0AAN7Q9U1</accession>
<keyword evidence="3" id="KW-0812">Transmembrane</keyword>
<keyword evidence="3" id="KW-0472">Membrane</keyword>
<dbReference type="InterPro" id="IPR010754">
    <property type="entry name" value="OPA3-like"/>
</dbReference>
<reference evidence="5" key="1">
    <citation type="submission" date="2023-01" db="EMBL/GenBank/DDBJ databases">
        <title>Key to firefly adult light organ development and bioluminescence: homeobox transcription factors regulate luciferase expression and transportation to peroxisome.</title>
        <authorList>
            <person name="Fu X."/>
        </authorList>
    </citation>
    <scope>NUCLEOTIDE SEQUENCE [LARGE SCALE GENOMIC DNA]</scope>
</reference>
<gene>
    <name evidence="4" type="ORF">RN001_000661</name>
</gene>
<dbReference type="GO" id="GO:0019216">
    <property type="term" value="P:regulation of lipid metabolic process"/>
    <property type="evidence" value="ECO:0007669"/>
    <property type="project" value="TreeGrafter"/>
</dbReference>
<dbReference type="PANTHER" id="PTHR12499">
    <property type="entry name" value="OPTIC ATROPHY 3 PROTEIN OPA3"/>
    <property type="match status" value="1"/>
</dbReference>
<comment type="caution">
    <text evidence="4">The sequence shown here is derived from an EMBL/GenBank/DDBJ whole genome shotgun (WGS) entry which is preliminary data.</text>
</comment>
<evidence type="ECO:0000256" key="3">
    <source>
        <dbReference type="SAM" id="Phobius"/>
    </source>
</evidence>
<keyword evidence="2" id="KW-0175">Coiled coil</keyword>
<dbReference type="Pfam" id="PF07047">
    <property type="entry name" value="OPA3"/>
    <property type="match status" value="1"/>
</dbReference>
<dbReference type="AlphaFoldDB" id="A0AAN7Q9U1"/>
<dbReference type="PANTHER" id="PTHR12499:SF0">
    <property type="entry name" value="OPTIC ATROPHY 3 PROTEIN"/>
    <property type="match status" value="1"/>
</dbReference>
<keyword evidence="3" id="KW-1133">Transmembrane helix</keyword>
<sequence>MVIGGFPVAKLGALLLRQASKPIANYIIEQAKKSPIFRTYICMPPAQIYNWCEVKTKMWILNLGRPINVPVLSEAMAIELGANLLGEALIFMIAAVILIREYTKSARKEYMKETQRQQEVNTLNNNVKELFFQVQEQHTQIRELLREVYAMQGKKLPVEQVDKDPKTPPPVQLSHTPLSLSDKLQLNNGDNSMRNENVLFSAVSTLEENLFNDTYKEREVGVLTVALNYLYTDVYKIPLRMY</sequence>
<proteinExistence type="inferred from homology"/>
<keyword evidence="5" id="KW-1185">Reference proteome</keyword>
<name>A0AAN7Q9U1_9COLE</name>
<organism evidence="4 5">
    <name type="scientific">Aquatica leii</name>
    <dbReference type="NCBI Taxonomy" id="1421715"/>
    <lineage>
        <taxon>Eukaryota</taxon>
        <taxon>Metazoa</taxon>
        <taxon>Ecdysozoa</taxon>
        <taxon>Arthropoda</taxon>
        <taxon>Hexapoda</taxon>
        <taxon>Insecta</taxon>
        <taxon>Pterygota</taxon>
        <taxon>Neoptera</taxon>
        <taxon>Endopterygota</taxon>
        <taxon>Coleoptera</taxon>
        <taxon>Polyphaga</taxon>
        <taxon>Elateriformia</taxon>
        <taxon>Elateroidea</taxon>
        <taxon>Lampyridae</taxon>
        <taxon>Luciolinae</taxon>
        <taxon>Aquatica</taxon>
    </lineage>
</organism>
<evidence type="ECO:0000313" key="4">
    <source>
        <dbReference type="EMBL" id="KAK4884390.1"/>
    </source>
</evidence>
<dbReference type="EMBL" id="JARPUR010000001">
    <property type="protein sequence ID" value="KAK4884390.1"/>
    <property type="molecule type" value="Genomic_DNA"/>
</dbReference>
<dbReference type="GO" id="GO:0005739">
    <property type="term" value="C:mitochondrion"/>
    <property type="evidence" value="ECO:0007669"/>
    <property type="project" value="TreeGrafter"/>
</dbReference>
<evidence type="ECO:0000256" key="2">
    <source>
        <dbReference type="ARBA" id="ARBA00023054"/>
    </source>
</evidence>
<comment type="similarity">
    <text evidence="1">Belongs to the OPA3 family.</text>
</comment>
<evidence type="ECO:0000313" key="5">
    <source>
        <dbReference type="Proteomes" id="UP001353858"/>
    </source>
</evidence>
<evidence type="ECO:0008006" key="6">
    <source>
        <dbReference type="Google" id="ProtNLM"/>
    </source>
</evidence>
<protein>
    <recommendedName>
        <fullName evidence="6">OPA3-like protein CG13603</fullName>
    </recommendedName>
</protein>
<feature type="transmembrane region" description="Helical" evidence="3">
    <location>
        <begin position="80"/>
        <end position="99"/>
    </location>
</feature>